<dbReference type="InterPro" id="IPR050300">
    <property type="entry name" value="GDXG_lipolytic_enzyme"/>
</dbReference>
<keyword evidence="5" id="KW-1185">Reference proteome</keyword>
<feature type="signal peptide" evidence="2">
    <location>
        <begin position="1"/>
        <end position="22"/>
    </location>
</feature>
<organism evidence="4 5">
    <name type="scientific">Hymenobacter canadensis</name>
    <dbReference type="NCBI Taxonomy" id="2999067"/>
    <lineage>
        <taxon>Bacteria</taxon>
        <taxon>Pseudomonadati</taxon>
        <taxon>Bacteroidota</taxon>
        <taxon>Cytophagia</taxon>
        <taxon>Cytophagales</taxon>
        <taxon>Hymenobacteraceae</taxon>
        <taxon>Hymenobacter</taxon>
    </lineage>
</organism>
<dbReference type="Pfam" id="PF00135">
    <property type="entry name" value="COesterase"/>
    <property type="match status" value="1"/>
</dbReference>
<keyword evidence="2" id="KW-0732">Signal</keyword>
<proteinExistence type="predicted"/>
<dbReference type="InterPro" id="IPR002018">
    <property type="entry name" value="CarbesteraseB"/>
</dbReference>
<feature type="domain" description="Carboxylesterase type B" evidence="3">
    <location>
        <begin position="35"/>
        <end position="173"/>
    </location>
</feature>
<dbReference type="PANTHER" id="PTHR48081">
    <property type="entry name" value="AB HYDROLASE SUPERFAMILY PROTEIN C4A8.06C"/>
    <property type="match status" value="1"/>
</dbReference>
<dbReference type="Gene3D" id="3.40.50.1820">
    <property type="entry name" value="alpha/beta hydrolase"/>
    <property type="match status" value="1"/>
</dbReference>
<dbReference type="PROSITE" id="PS51257">
    <property type="entry name" value="PROKAR_LIPOPROTEIN"/>
    <property type="match status" value="1"/>
</dbReference>
<reference evidence="4 5" key="1">
    <citation type="submission" date="2022-12" db="EMBL/GenBank/DDBJ databases">
        <title>Hymenobacter canadensis sp. nov. isolated from lake water of the Cambridge Bay, Canada.</title>
        <authorList>
            <person name="Kim W.H."/>
            <person name="Lee Y.M."/>
        </authorList>
    </citation>
    <scope>NUCLEOTIDE SEQUENCE [LARGE SCALE GENOMIC DNA]</scope>
    <source>
        <strain evidence="4 5">PAMC 29467</strain>
        <plasmid evidence="4 5">unnamed1</plasmid>
    </source>
</reference>
<protein>
    <submittedName>
        <fullName evidence="4">Alpha/beta hydrolase</fullName>
    </submittedName>
</protein>
<accession>A0ABY7LXY0</accession>
<dbReference type="EMBL" id="CP114768">
    <property type="protein sequence ID" value="WBA44125.1"/>
    <property type="molecule type" value="Genomic_DNA"/>
</dbReference>
<keyword evidence="1 4" id="KW-0378">Hydrolase</keyword>
<feature type="chain" id="PRO_5045583639" evidence="2">
    <location>
        <begin position="23"/>
        <end position="302"/>
    </location>
</feature>
<evidence type="ECO:0000259" key="3">
    <source>
        <dbReference type="Pfam" id="PF00135"/>
    </source>
</evidence>
<evidence type="ECO:0000313" key="5">
    <source>
        <dbReference type="Proteomes" id="UP001211005"/>
    </source>
</evidence>
<dbReference type="Proteomes" id="UP001211005">
    <property type="component" value="Plasmid unnamed1"/>
</dbReference>
<evidence type="ECO:0000313" key="4">
    <source>
        <dbReference type="EMBL" id="WBA44125.1"/>
    </source>
</evidence>
<dbReference type="PANTHER" id="PTHR48081:SF33">
    <property type="entry name" value="KYNURENINE FORMAMIDASE"/>
    <property type="match status" value="1"/>
</dbReference>
<evidence type="ECO:0000256" key="1">
    <source>
        <dbReference type="ARBA" id="ARBA00022801"/>
    </source>
</evidence>
<dbReference type="RefSeq" id="WP_269562157.1">
    <property type="nucleotide sequence ID" value="NZ_CP114768.1"/>
</dbReference>
<dbReference type="InterPro" id="IPR029058">
    <property type="entry name" value="AB_hydrolase_fold"/>
</dbReference>
<dbReference type="SUPFAM" id="SSF53474">
    <property type="entry name" value="alpha/beta-Hydrolases"/>
    <property type="match status" value="1"/>
</dbReference>
<name>A0ABY7LXY0_9BACT</name>
<sequence>MRHFLTSLFAAAVLLGSAACTKNDGPSPTNTYGEPTTAQYKTLPGTNANLLSLDVYTTGATTGTSAAPRPVVIWVHGGGWRQGDKAQQLANKLSLFSSLNYVFVSVNYRLSPFSFELDNPNRIKFPDHNNDVADAVQWVLSNIDAHGGDPAKVVLLGHSAGAHLVSLTGTSPQFLPARGLALNRLQGVASIDTDTYDLTGQGGEDIYQNAFGNDPAALRQASPMTHVAAGTVYPRFFVAKRGAAARIANANAFISQLQAAGTVVSQVDGSRYDHEGVNNAIGEPNETVVTPALRAFLETCFQ</sequence>
<dbReference type="GO" id="GO:0016787">
    <property type="term" value="F:hydrolase activity"/>
    <property type="evidence" value="ECO:0007669"/>
    <property type="project" value="UniProtKB-KW"/>
</dbReference>
<keyword evidence="4" id="KW-0614">Plasmid</keyword>
<evidence type="ECO:0000256" key="2">
    <source>
        <dbReference type="SAM" id="SignalP"/>
    </source>
</evidence>
<geneLocation type="plasmid" evidence="4 5">
    <name>unnamed1</name>
</geneLocation>
<gene>
    <name evidence="4" type="ORF">O3303_19745</name>
</gene>